<dbReference type="EMBL" id="FNNU01000006">
    <property type="protein sequence ID" value="SDX79128.1"/>
    <property type="molecule type" value="Genomic_DNA"/>
</dbReference>
<keyword evidence="1" id="KW-0812">Transmembrane</keyword>
<feature type="transmembrane region" description="Helical" evidence="1">
    <location>
        <begin position="52"/>
        <end position="70"/>
    </location>
</feature>
<evidence type="ECO:0000313" key="3">
    <source>
        <dbReference type="Proteomes" id="UP000243778"/>
    </source>
</evidence>
<dbReference type="RefSeq" id="WP_090231174.1">
    <property type="nucleotide sequence ID" value="NZ_FNNU01000006.1"/>
</dbReference>
<reference evidence="3" key="1">
    <citation type="submission" date="2016-10" db="EMBL/GenBank/DDBJ databases">
        <authorList>
            <person name="Varghese N."/>
            <person name="Submissions S."/>
        </authorList>
    </citation>
    <scope>NUCLEOTIDE SEQUENCE [LARGE SCALE GENOMIC DNA]</scope>
    <source>
        <strain evidence="3">NRRL B-59562</strain>
    </source>
</reference>
<sequence length="124" mass="12987">MAEPSTGVVVMTTGALGVTAASLFPGVDLNAVVGAFGGALFFIVFKQNISPIARAGYLIASWVFGYYVAVEMLGRKWTATSGLASFLGGLLCTVICVSLLEWGQGGRAPGWLRFILNRRGGPND</sequence>
<keyword evidence="1" id="KW-0472">Membrane</keyword>
<dbReference type="InterPro" id="IPR032637">
    <property type="entry name" value="Phage_holin-like"/>
</dbReference>
<evidence type="ECO:0000256" key="1">
    <source>
        <dbReference type="SAM" id="Phobius"/>
    </source>
</evidence>
<dbReference type="STRING" id="1007099.SAMN05216287_3759"/>
<dbReference type="Proteomes" id="UP000243778">
    <property type="component" value="Unassembled WGS sequence"/>
</dbReference>
<name>A0A1H3ELT7_9PSED</name>
<keyword evidence="1" id="KW-1133">Transmembrane helix</keyword>
<protein>
    <submittedName>
        <fullName evidence="2">Phage holin</fullName>
    </submittedName>
</protein>
<dbReference type="Pfam" id="PF16931">
    <property type="entry name" value="Phage_holin_8"/>
    <property type="match status" value="1"/>
</dbReference>
<feature type="transmembrane region" description="Helical" evidence="1">
    <location>
        <begin position="82"/>
        <end position="103"/>
    </location>
</feature>
<feature type="transmembrane region" description="Helical" evidence="1">
    <location>
        <begin position="20"/>
        <end position="45"/>
    </location>
</feature>
<proteinExistence type="predicted"/>
<keyword evidence="3" id="KW-1185">Reference proteome</keyword>
<organism evidence="2 3">
    <name type="scientific">Pseudomonas kuykendallii</name>
    <dbReference type="NCBI Taxonomy" id="1007099"/>
    <lineage>
        <taxon>Bacteria</taxon>
        <taxon>Pseudomonadati</taxon>
        <taxon>Pseudomonadota</taxon>
        <taxon>Gammaproteobacteria</taxon>
        <taxon>Pseudomonadales</taxon>
        <taxon>Pseudomonadaceae</taxon>
        <taxon>Pseudomonas</taxon>
    </lineage>
</organism>
<gene>
    <name evidence="2" type="ORF">SAMN05216287_3759</name>
</gene>
<evidence type="ECO:0000313" key="2">
    <source>
        <dbReference type="EMBL" id="SDX79128.1"/>
    </source>
</evidence>
<dbReference type="OrthoDB" id="7008580at2"/>
<accession>A0A1H3ELT7</accession>
<dbReference type="AlphaFoldDB" id="A0A1H3ELT7"/>